<organism evidence="1">
    <name type="scientific">bioreactor metagenome</name>
    <dbReference type="NCBI Taxonomy" id="1076179"/>
    <lineage>
        <taxon>unclassified sequences</taxon>
        <taxon>metagenomes</taxon>
        <taxon>ecological metagenomes</taxon>
    </lineage>
</organism>
<gene>
    <name evidence="1" type="ORF">SDC9_155917</name>
</gene>
<name>A0A645F543_9ZZZZ</name>
<sequence>MLGGQPVKTDGLRRIPCHTIPIFVAIAQKELRLRELLLRGLFKPLYRKRLIFFDAHPMVVHHPQLILCRGVPRLCRKLVQPQCLVQIFWQPVTHLVQFA</sequence>
<accession>A0A645F543</accession>
<dbReference type="AlphaFoldDB" id="A0A645F543"/>
<comment type="caution">
    <text evidence="1">The sequence shown here is derived from an EMBL/GenBank/DDBJ whole genome shotgun (WGS) entry which is preliminary data.</text>
</comment>
<evidence type="ECO:0000313" key="1">
    <source>
        <dbReference type="EMBL" id="MPN08632.1"/>
    </source>
</evidence>
<reference evidence="1" key="1">
    <citation type="submission" date="2019-08" db="EMBL/GenBank/DDBJ databases">
        <authorList>
            <person name="Kucharzyk K."/>
            <person name="Murdoch R.W."/>
            <person name="Higgins S."/>
            <person name="Loffler F."/>
        </authorList>
    </citation>
    <scope>NUCLEOTIDE SEQUENCE</scope>
</reference>
<dbReference type="EMBL" id="VSSQ01054705">
    <property type="protein sequence ID" value="MPN08632.1"/>
    <property type="molecule type" value="Genomic_DNA"/>
</dbReference>
<protein>
    <submittedName>
        <fullName evidence="1">Uncharacterized protein</fullName>
    </submittedName>
</protein>
<proteinExistence type="predicted"/>